<organism evidence="3 4">
    <name type="scientific">Polyangium spumosum</name>
    <dbReference type="NCBI Taxonomy" id="889282"/>
    <lineage>
        <taxon>Bacteria</taxon>
        <taxon>Pseudomonadati</taxon>
        <taxon>Myxococcota</taxon>
        <taxon>Polyangia</taxon>
        <taxon>Polyangiales</taxon>
        <taxon>Polyangiaceae</taxon>
        <taxon>Polyangium</taxon>
    </lineage>
</organism>
<dbReference type="InterPro" id="IPR013830">
    <property type="entry name" value="SGNH_hydro"/>
</dbReference>
<dbReference type="AlphaFoldDB" id="A0A6N7Q8I6"/>
<comment type="caution">
    <text evidence="3">The sequence shown here is derived from an EMBL/GenBank/DDBJ whole genome shotgun (WGS) entry which is preliminary data.</text>
</comment>
<dbReference type="SUPFAM" id="SSF52266">
    <property type="entry name" value="SGNH hydrolase"/>
    <property type="match status" value="1"/>
</dbReference>
<feature type="region of interest" description="Disordered" evidence="1">
    <location>
        <begin position="1"/>
        <end position="50"/>
    </location>
</feature>
<sequence length="432" mass="45443">MALAAAACGGEHRPPTDTAPSAPRPVASASPSASVDAPAPSASASVAAPITSAAAAPAEEAAAPAEALPAGEPELARFQAALRELGRGARKAHVRILWLGDSHGQADFWTGALRDVLQKRFGKAGPGFVHVGWKQYRHDGVRLSIDEKWSIRPKAPATSSKTGDGVFGLGGVVTTGPAGSGRARVKVTDEGLQSRLSWDVCYRLRSPGDELEVSLGSGPKTKIRATATEPPGELRHLVLVSEGRETLQVAPTRGNPELCGVVIETDPAEKPGVVLDTLGINGARLGTPLAWDEASFGAELARRKPSLVVLEYGTNEAGDIPAVDPVKYTQRLVRIVERIRRFAPDTDCLALAPTDRADARVRTPLVRDAIREGARQAGCSFWDTYNVMGGEGSIKAWATESPARAASDGVHLTQRGYRALGEALSTHVLRGL</sequence>
<evidence type="ECO:0000313" key="3">
    <source>
        <dbReference type="EMBL" id="MRG97181.1"/>
    </source>
</evidence>
<dbReference type="PANTHER" id="PTHR30383:SF29">
    <property type="entry name" value="SGNH HYDROLASE-TYPE ESTERASE DOMAIN-CONTAINING PROTEIN"/>
    <property type="match status" value="1"/>
</dbReference>
<gene>
    <name evidence="3" type="ORF">GF068_35435</name>
</gene>
<evidence type="ECO:0000259" key="2">
    <source>
        <dbReference type="Pfam" id="PF13472"/>
    </source>
</evidence>
<proteinExistence type="predicted"/>
<keyword evidence="4" id="KW-1185">Reference proteome</keyword>
<reference evidence="3 4" key="1">
    <citation type="submission" date="2019-10" db="EMBL/GenBank/DDBJ databases">
        <title>A soil myxobacterium in the family Polyangiaceae.</title>
        <authorList>
            <person name="Li Y."/>
            <person name="Wang J."/>
        </authorList>
    </citation>
    <scope>NUCLEOTIDE SEQUENCE [LARGE SCALE GENOMIC DNA]</scope>
    <source>
        <strain evidence="3 4">DSM 14734</strain>
    </source>
</reference>
<accession>A0A6N7Q8I6</accession>
<feature type="domain" description="SGNH hydrolase-type esterase" evidence="2">
    <location>
        <begin position="271"/>
        <end position="419"/>
    </location>
</feature>
<dbReference type="Proteomes" id="UP000440224">
    <property type="component" value="Unassembled WGS sequence"/>
</dbReference>
<protein>
    <recommendedName>
        <fullName evidence="2">SGNH hydrolase-type esterase domain-containing protein</fullName>
    </recommendedName>
</protein>
<dbReference type="Gene3D" id="3.40.50.1110">
    <property type="entry name" value="SGNH hydrolase"/>
    <property type="match status" value="1"/>
</dbReference>
<dbReference type="InterPro" id="IPR051532">
    <property type="entry name" value="Ester_Hydrolysis_Enzymes"/>
</dbReference>
<evidence type="ECO:0000313" key="4">
    <source>
        <dbReference type="Proteomes" id="UP000440224"/>
    </source>
</evidence>
<dbReference type="Pfam" id="PF13472">
    <property type="entry name" value="Lipase_GDSL_2"/>
    <property type="match status" value="1"/>
</dbReference>
<feature type="compositionally biased region" description="Low complexity" evidence="1">
    <location>
        <begin position="19"/>
        <end position="50"/>
    </location>
</feature>
<dbReference type="Gene3D" id="2.60.120.1360">
    <property type="match status" value="1"/>
</dbReference>
<name>A0A6N7Q8I6_9BACT</name>
<dbReference type="EMBL" id="WJIE01000015">
    <property type="protein sequence ID" value="MRG97181.1"/>
    <property type="molecule type" value="Genomic_DNA"/>
</dbReference>
<dbReference type="InterPro" id="IPR036514">
    <property type="entry name" value="SGNH_hydro_sf"/>
</dbReference>
<dbReference type="GO" id="GO:0016788">
    <property type="term" value="F:hydrolase activity, acting on ester bonds"/>
    <property type="evidence" value="ECO:0007669"/>
    <property type="project" value="UniProtKB-ARBA"/>
</dbReference>
<dbReference type="PANTHER" id="PTHR30383">
    <property type="entry name" value="THIOESTERASE 1/PROTEASE 1/LYSOPHOSPHOLIPASE L1"/>
    <property type="match status" value="1"/>
</dbReference>
<evidence type="ECO:0000256" key="1">
    <source>
        <dbReference type="SAM" id="MobiDB-lite"/>
    </source>
</evidence>